<sequence length="93" mass="9806">MMMLTTLTALLLSAGPILFLCIGDPKRRRSMEKKSNGMAANKRRILVATACLPGLGCALVGDTAAFLMWLGGCALAGWAAAFCFRAVVRADVS</sequence>
<feature type="transmembrane region" description="Helical" evidence="1">
    <location>
        <begin position="44"/>
        <end position="61"/>
    </location>
</feature>
<comment type="caution">
    <text evidence="2">The sequence shown here is derived from an EMBL/GenBank/DDBJ whole genome shotgun (WGS) entry which is preliminary data.</text>
</comment>
<dbReference type="EMBL" id="JACIJC010000007">
    <property type="protein sequence ID" value="MBB5687678.1"/>
    <property type="molecule type" value="Genomic_DNA"/>
</dbReference>
<proteinExistence type="predicted"/>
<feature type="transmembrane region" description="Helical" evidence="1">
    <location>
        <begin position="6"/>
        <end position="23"/>
    </location>
</feature>
<accession>A0A7W9EFV0</accession>
<organism evidence="2 3">
    <name type="scientific">Sphingobium boeckii</name>
    <dbReference type="NCBI Taxonomy" id="1082345"/>
    <lineage>
        <taxon>Bacteria</taxon>
        <taxon>Pseudomonadati</taxon>
        <taxon>Pseudomonadota</taxon>
        <taxon>Alphaproteobacteria</taxon>
        <taxon>Sphingomonadales</taxon>
        <taxon>Sphingomonadaceae</taxon>
        <taxon>Sphingobium</taxon>
    </lineage>
</organism>
<keyword evidence="3" id="KW-1185">Reference proteome</keyword>
<keyword evidence="1" id="KW-0472">Membrane</keyword>
<gene>
    <name evidence="2" type="ORF">FHS49_003722</name>
</gene>
<protein>
    <recommendedName>
        <fullName evidence="4">DUF3325 domain-containing protein</fullName>
    </recommendedName>
</protein>
<dbReference type="Proteomes" id="UP000549617">
    <property type="component" value="Unassembled WGS sequence"/>
</dbReference>
<feature type="transmembrane region" description="Helical" evidence="1">
    <location>
        <begin position="67"/>
        <end position="88"/>
    </location>
</feature>
<reference evidence="2 3" key="1">
    <citation type="submission" date="2020-08" db="EMBL/GenBank/DDBJ databases">
        <title>Genomic Encyclopedia of Type Strains, Phase IV (KMG-IV): sequencing the most valuable type-strain genomes for metagenomic binning, comparative biology and taxonomic classification.</title>
        <authorList>
            <person name="Goeker M."/>
        </authorList>
    </citation>
    <scope>NUCLEOTIDE SEQUENCE [LARGE SCALE GENOMIC DNA]</scope>
    <source>
        <strain evidence="2 3">DSM 25079</strain>
    </source>
</reference>
<evidence type="ECO:0008006" key="4">
    <source>
        <dbReference type="Google" id="ProtNLM"/>
    </source>
</evidence>
<evidence type="ECO:0000313" key="3">
    <source>
        <dbReference type="Proteomes" id="UP000549617"/>
    </source>
</evidence>
<dbReference type="RefSeq" id="WP_184021773.1">
    <property type="nucleotide sequence ID" value="NZ_JACIJC010000007.1"/>
</dbReference>
<evidence type="ECO:0000313" key="2">
    <source>
        <dbReference type="EMBL" id="MBB5687678.1"/>
    </source>
</evidence>
<dbReference type="AlphaFoldDB" id="A0A7W9EFV0"/>
<keyword evidence="1" id="KW-0812">Transmembrane</keyword>
<name>A0A7W9EFV0_9SPHN</name>
<keyword evidence="1" id="KW-1133">Transmembrane helix</keyword>
<evidence type="ECO:0000256" key="1">
    <source>
        <dbReference type="SAM" id="Phobius"/>
    </source>
</evidence>